<dbReference type="Proteomes" id="UP000886653">
    <property type="component" value="Unassembled WGS sequence"/>
</dbReference>
<keyword evidence="3" id="KW-1185">Reference proteome</keyword>
<name>A0A9P6TD66_9BASI</name>
<evidence type="ECO:0000313" key="3">
    <source>
        <dbReference type="Proteomes" id="UP000886653"/>
    </source>
</evidence>
<comment type="caution">
    <text evidence="2">The sequence shown here is derived from an EMBL/GenBank/DDBJ whole genome shotgun (WGS) entry which is preliminary data.</text>
</comment>
<keyword evidence="1" id="KW-0472">Membrane</keyword>
<proteinExistence type="predicted"/>
<dbReference type="EMBL" id="MU167248">
    <property type="protein sequence ID" value="KAG0147385.1"/>
    <property type="molecule type" value="Genomic_DNA"/>
</dbReference>
<evidence type="ECO:0000256" key="1">
    <source>
        <dbReference type="SAM" id="Phobius"/>
    </source>
</evidence>
<gene>
    <name evidence="2" type="ORF">CROQUDRAFT_471533</name>
</gene>
<feature type="transmembrane region" description="Helical" evidence="1">
    <location>
        <begin position="41"/>
        <end position="60"/>
    </location>
</feature>
<keyword evidence="1" id="KW-0812">Transmembrane</keyword>
<protein>
    <submittedName>
        <fullName evidence="2">Uncharacterized protein</fullName>
    </submittedName>
</protein>
<accession>A0A9P6TD66</accession>
<sequence>MNSSIKLRDEMDERDEVQEIRYKKLYIVIPTKYQHGHLKSFFLFFFFFQNWVYVNFYRLLDSRAQVFIKLEYQVEELNIITTSIELYHSTDDHT</sequence>
<evidence type="ECO:0000313" key="2">
    <source>
        <dbReference type="EMBL" id="KAG0147385.1"/>
    </source>
</evidence>
<organism evidence="2 3">
    <name type="scientific">Cronartium quercuum f. sp. fusiforme G11</name>
    <dbReference type="NCBI Taxonomy" id="708437"/>
    <lineage>
        <taxon>Eukaryota</taxon>
        <taxon>Fungi</taxon>
        <taxon>Dikarya</taxon>
        <taxon>Basidiomycota</taxon>
        <taxon>Pucciniomycotina</taxon>
        <taxon>Pucciniomycetes</taxon>
        <taxon>Pucciniales</taxon>
        <taxon>Coleosporiaceae</taxon>
        <taxon>Cronartium</taxon>
    </lineage>
</organism>
<reference evidence="2" key="1">
    <citation type="submission" date="2013-11" db="EMBL/GenBank/DDBJ databases">
        <title>Genome sequence of the fusiform rust pathogen reveals effectors for host alternation and coevolution with pine.</title>
        <authorList>
            <consortium name="DOE Joint Genome Institute"/>
            <person name="Smith K."/>
            <person name="Pendleton A."/>
            <person name="Kubisiak T."/>
            <person name="Anderson C."/>
            <person name="Salamov A."/>
            <person name="Aerts A."/>
            <person name="Riley R."/>
            <person name="Clum A."/>
            <person name="Lindquist E."/>
            <person name="Ence D."/>
            <person name="Campbell M."/>
            <person name="Kronenberg Z."/>
            <person name="Feau N."/>
            <person name="Dhillon B."/>
            <person name="Hamelin R."/>
            <person name="Burleigh J."/>
            <person name="Smith J."/>
            <person name="Yandell M."/>
            <person name="Nelson C."/>
            <person name="Grigoriev I."/>
            <person name="Davis J."/>
        </authorList>
    </citation>
    <scope>NUCLEOTIDE SEQUENCE</scope>
    <source>
        <strain evidence="2">G11</strain>
    </source>
</reference>
<keyword evidence="1" id="KW-1133">Transmembrane helix</keyword>
<dbReference type="AlphaFoldDB" id="A0A9P6TD66"/>